<name>A0A076LGW9_9EURY</name>
<evidence type="ECO:0000313" key="2">
    <source>
        <dbReference type="EMBL" id="AIJ06102.1"/>
    </source>
</evidence>
<feature type="domain" description="Phosphoadenosine phosphosulphate reductase" evidence="1">
    <location>
        <begin position="181"/>
        <end position="350"/>
    </location>
</feature>
<dbReference type="KEGG" id="mjh:JH146_1260"/>
<dbReference type="PANTHER" id="PTHR43196:SF2">
    <property type="entry name" value="PHOSPHOADENOSINE PHOSPHOSULFATE REDUCTASE"/>
    <property type="match status" value="1"/>
</dbReference>
<dbReference type="OrthoDB" id="5817at2157"/>
<proteinExistence type="predicted"/>
<evidence type="ECO:0000259" key="1">
    <source>
        <dbReference type="Pfam" id="PF01507"/>
    </source>
</evidence>
<dbReference type="Pfam" id="PF01507">
    <property type="entry name" value="PAPS_reduct"/>
    <property type="match status" value="1"/>
</dbReference>
<sequence>MDDKFASKFEIDILNKLLNKNFSHDLAIILKKIGGLDYRKKVFINGECIGILEFDLIDLDWKFHPYAPYYLIEEPKIKIKPTKRRLKGKKVPIDLIENPEELKNIDENEYVGVKMKNYVGVAVKKGETLKIKDLTLKKEIKFEKIEDYLRKNHERIKKLERKSLSIIKRYYEKCKDKGYAINASFSGGKDSSVSTLLSNKVIDDLEVIFIDTGLEFKDTIKFAKKFAEKYDLNLVVLKGKDFWEYLDKEGIPTKDYRWCNSVCKLEPLKEYLKKYKRIYTIDGSRKYESFARGKLSYERKSGFIENQINVFPILDWKGTDVWSWIYLNDIIYNELYDKGFERIGCYMCPATLNSEFLRVRELYPELFNKWVNVLKKFGYDEDEILRGFWRWKKLPPKMKELKKMLENKEKR</sequence>
<dbReference type="SUPFAM" id="SSF52402">
    <property type="entry name" value="Adenine nucleotide alpha hydrolases-like"/>
    <property type="match status" value="1"/>
</dbReference>
<dbReference type="CDD" id="cd23947">
    <property type="entry name" value="PAPS_reductase-like_YbdN"/>
    <property type="match status" value="1"/>
</dbReference>
<dbReference type="Proteomes" id="UP000028781">
    <property type="component" value="Chromosome"/>
</dbReference>
<dbReference type="InterPro" id="IPR014729">
    <property type="entry name" value="Rossmann-like_a/b/a_fold"/>
</dbReference>
<dbReference type="Gene3D" id="3.40.50.620">
    <property type="entry name" value="HUPs"/>
    <property type="match status" value="1"/>
</dbReference>
<dbReference type="EMBL" id="CP009149">
    <property type="protein sequence ID" value="AIJ06102.1"/>
    <property type="molecule type" value="Genomic_DNA"/>
</dbReference>
<dbReference type="PANTHER" id="PTHR43196">
    <property type="entry name" value="SULFATE ADENYLYLTRANSFERASE SUBUNIT 2"/>
    <property type="match status" value="1"/>
</dbReference>
<keyword evidence="3" id="KW-1185">Reference proteome</keyword>
<dbReference type="AlphaFoldDB" id="A0A076LGW9"/>
<protein>
    <submittedName>
        <fullName evidence="2">Phosphoadenosine phosphosulfate reductase 2</fullName>
    </submittedName>
</protein>
<dbReference type="InterPro" id="IPR050128">
    <property type="entry name" value="Sulfate_adenylyltrnsfr_sub2"/>
</dbReference>
<dbReference type="NCBIfam" id="NF006327">
    <property type="entry name" value="PRK08557.1"/>
    <property type="match status" value="1"/>
</dbReference>
<dbReference type="RefSeq" id="WP_048202215.1">
    <property type="nucleotide sequence ID" value="NZ_CP009149.1"/>
</dbReference>
<dbReference type="HOGENOM" id="CLU_026622_0_0_2"/>
<dbReference type="GeneID" id="24891879"/>
<dbReference type="STRING" id="1301915.JH146_1260"/>
<dbReference type="GO" id="GO:0003824">
    <property type="term" value="F:catalytic activity"/>
    <property type="evidence" value="ECO:0007669"/>
    <property type="project" value="InterPro"/>
</dbReference>
<organism evidence="2 3">
    <name type="scientific">Methanocaldococcus bathoardescens</name>
    <dbReference type="NCBI Taxonomy" id="1301915"/>
    <lineage>
        <taxon>Archaea</taxon>
        <taxon>Methanobacteriati</taxon>
        <taxon>Methanobacteriota</taxon>
        <taxon>Methanomada group</taxon>
        <taxon>Methanococci</taxon>
        <taxon>Methanococcales</taxon>
        <taxon>Methanocaldococcaceae</taxon>
        <taxon>Methanocaldococcus</taxon>
    </lineage>
</organism>
<evidence type="ECO:0000313" key="3">
    <source>
        <dbReference type="Proteomes" id="UP000028781"/>
    </source>
</evidence>
<dbReference type="InterPro" id="IPR002500">
    <property type="entry name" value="PAPS_reduct_dom"/>
</dbReference>
<reference evidence="2 3" key="1">
    <citation type="journal article" date="2015" name="Int. J. Syst. Evol. Microbiol.">
        <title>M ethanocaldococcus bathoardescens sp. nov., a hyperthermophilic methanogen isolated from a volcanically active deep-sea hydrothermal vent.</title>
        <authorList>
            <person name="Stewart L.C."/>
            <person name="Jung J.H."/>
            <person name="Kim Y.T."/>
            <person name="Kwon S.W."/>
            <person name="Park C.S."/>
            <person name="Holden J.F."/>
        </authorList>
    </citation>
    <scope>NUCLEOTIDE SEQUENCE [LARGE SCALE GENOMIC DNA]</scope>
    <source>
        <strain evidence="2 3">JH146</strain>
    </source>
</reference>
<gene>
    <name evidence="2" type="ORF">JH146_1260</name>
</gene>
<accession>A0A076LGW9</accession>